<proteinExistence type="inferred from homology"/>
<dbReference type="InterPro" id="IPR001708">
    <property type="entry name" value="YidC/ALB3/OXA1/COX18"/>
</dbReference>
<dbReference type="EMBL" id="MHCI01000009">
    <property type="protein sequence ID" value="OGY16831.1"/>
    <property type="molecule type" value="Genomic_DNA"/>
</dbReference>
<name>A0A1G1VN63_9BACT</name>
<dbReference type="CDD" id="cd20070">
    <property type="entry name" value="5TM_YidC_Alb3"/>
    <property type="match status" value="1"/>
</dbReference>
<evidence type="ECO:0000256" key="7">
    <source>
        <dbReference type="ARBA" id="ARBA00023136"/>
    </source>
</evidence>
<evidence type="ECO:0000256" key="4">
    <source>
        <dbReference type="ARBA" id="ARBA00022692"/>
    </source>
</evidence>
<feature type="region of interest" description="Disordered" evidence="10">
    <location>
        <begin position="168"/>
        <end position="188"/>
    </location>
</feature>
<keyword evidence="4 9" id="KW-0812">Transmembrane</keyword>
<keyword evidence="7 11" id="KW-0472">Membrane</keyword>
<evidence type="ECO:0000256" key="5">
    <source>
        <dbReference type="ARBA" id="ARBA00022927"/>
    </source>
</evidence>
<dbReference type="PANTHER" id="PTHR12428:SF65">
    <property type="entry name" value="CYTOCHROME C OXIDASE ASSEMBLY PROTEIN COX18, MITOCHONDRIAL"/>
    <property type="match status" value="1"/>
</dbReference>
<evidence type="ECO:0000256" key="9">
    <source>
        <dbReference type="RuleBase" id="RU003945"/>
    </source>
</evidence>
<dbReference type="AlphaFoldDB" id="A0A1G1VN63"/>
<evidence type="ECO:0000259" key="12">
    <source>
        <dbReference type="Pfam" id="PF02096"/>
    </source>
</evidence>
<reference evidence="13 14" key="1">
    <citation type="journal article" date="2016" name="Nat. Commun.">
        <title>Thousands of microbial genomes shed light on interconnected biogeochemical processes in an aquifer system.</title>
        <authorList>
            <person name="Anantharaman K."/>
            <person name="Brown C.T."/>
            <person name="Hug L.A."/>
            <person name="Sharon I."/>
            <person name="Castelle C.J."/>
            <person name="Probst A.J."/>
            <person name="Thomas B.C."/>
            <person name="Singh A."/>
            <person name="Wilkins M.J."/>
            <person name="Karaoz U."/>
            <person name="Brodie E.L."/>
            <person name="Williams K.H."/>
            <person name="Hubbard S.S."/>
            <person name="Banfield J.F."/>
        </authorList>
    </citation>
    <scope>NUCLEOTIDE SEQUENCE [LARGE SCALE GENOMIC DNA]</scope>
</reference>
<feature type="transmembrane region" description="Helical" evidence="11">
    <location>
        <begin position="20"/>
        <end position="47"/>
    </location>
</feature>
<keyword evidence="5" id="KW-0653">Protein transport</keyword>
<accession>A0A1G1VN63</accession>
<evidence type="ECO:0000256" key="2">
    <source>
        <dbReference type="ARBA" id="ARBA00022448"/>
    </source>
</evidence>
<evidence type="ECO:0000256" key="10">
    <source>
        <dbReference type="SAM" id="MobiDB-lite"/>
    </source>
</evidence>
<gene>
    <name evidence="13" type="ORF">A2785_03635</name>
</gene>
<dbReference type="Proteomes" id="UP000179069">
    <property type="component" value="Unassembled WGS sequence"/>
</dbReference>
<dbReference type="PANTHER" id="PTHR12428">
    <property type="entry name" value="OXA1"/>
    <property type="match status" value="1"/>
</dbReference>
<keyword evidence="8" id="KW-0143">Chaperone</keyword>
<keyword evidence="6 11" id="KW-1133">Transmembrane helix</keyword>
<evidence type="ECO:0000313" key="13">
    <source>
        <dbReference type="EMBL" id="OGY16831.1"/>
    </source>
</evidence>
<dbReference type="GO" id="GO:0005886">
    <property type="term" value="C:plasma membrane"/>
    <property type="evidence" value="ECO:0007669"/>
    <property type="project" value="UniProtKB-SubCell"/>
</dbReference>
<feature type="domain" description="Membrane insertase YidC/Oxa/ALB C-terminal" evidence="12">
    <location>
        <begin position="27"/>
        <end position="235"/>
    </location>
</feature>
<dbReference type="NCBIfam" id="TIGR03592">
    <property type="entry name" value="yidC_oxa1_cterm"/>
    <property type="match status" value="1"/>
</dbReference>
<dbReference type="Pfam" id="PF02096">
    <property type="entry name" value="60KD_IMP"/>
    <property type="match status" value="1"/>
</dbReference>
<evidence type="ECO:0000256" key="6">
    <source>
        <dbReference type="ARBA" id="ARBA00022989"/>
    </source>
</evidence>
<dbReference type="InterPro" id="IPR047196">
    <property type="entry name" value="YidC_ALB_C"/>
</dbReference>
<keyword evidence="2" id="KW-0813">Transport</keyword>
<dbReference type="GO" id="GO:0051205">
    <property type="term" value="P:protein insertion into membrane"/>
    <property type="evidence" value="ECO:0007669"/>
    <property type="project" value="TreeGrafter"/>
</dbReference>
<sequence length="254" mass="28667">MSIFNTLLYQPILKVLVYLTHLLGGSFGLAIIALTLLIRLVLIPLTLPAMKSAQKMKELKPRLDELKKKHAKDKRQLQIEQLNLYKEQGINPAAGCLPTIVQFAILIAMYRVFIDFIQNGNGESLMANMQFFWLDLSKPDRLHILPILAGATQLILSQMLMTAKEHHEAKELTKEAQKKEKTKGEDTQEMAETLQQQMLYVMPVMTGLIAWNLPSGLAVYWVVTTIFSLVQQYIMSGPGGLATLQAKLLRRQHG</sequence>
<feature type="compositionally biased region" description="Basic and acidic residues" evidence="10">
    <location>
        <begin position="168"/>
        <end position="186"/>
    </location>
</feature>
<organism evidence="13 14">
    <name type="scientific">Candidatus Chisholmbacteria bacterium RIFCSPHIGHO2_01_FULL_49_18</name>
    <dbReference type="NCBI Taxonomy" id="1797590"/>
    <lineage>
        <taxon>Bacteria</taxon>
        <taxon>Candidatus Chisholmiibacteriota</taxon>
    </lineage>
</organism>
<comment type="caution">
    <text evidence="13">The sequence shown here is derived from an EMBL/GenBank/DDBJ whole genome shotgun (WGS) entry which is preliminary data.</text>
</comment>
<evidence type="ECO:0000313" key="14">
    <source>
        <dbReference type="Proteomes" id="UP000179069"/>
    </source>
</evidence>
<evidence type="ECO:0000256" key="11">
    <source>
        <dbReference type="SAM" id="Phobius"/>
    </source>
</evidence>
<keyword evidence="3" id="KW-1003">Cell membrane</keyword>
<dbReference type="InterPro" id="IPR028055">
    <property type="entry name" value="YidC/Oxa/ALB_C"/>
</dbReference>
<feature type="transmembrane region" description="Helical" evidence="11">
    <location>
        <begin position="199"/>
        <end position="223"/>
    </location>
</feature>
<protein>
    <recommendedName>
        <fullName evidence="12">Membrane insertase YidC/Oxa/ALB C-terminal domain-containing protein</fullName>
    </recommendedName>
</protein>
<evidence type="ECO:0000256" key="3">
    <source>
        <dbReference type="ARBA" id="ARBA00022475"/>
    </source>
</evidence>
<evidence type="ECO:0000256" key="1">
    <source>
        <dbReference type="ARBA" id="ARBA00004651"/>
    </source>
</evidence>
<comment type="subcellular location">
    <subcellularLocation>
        <location evidence="1">Cell membrane</location>
        <topology evidence="1">Multi-pass membrane protein</topology>
    </subcellularLocation>
    <subcellularLocation>
        <location evidence="9">Membrane</location>
        <topology evidence="9">Multi-pass membrane protein</topology>
    </subcellularLocation>
</comment>
<evidence type="ECO:0000256" key="8">
    <source>
        <dbReference type="ARBA" id="ARBA00023186"/>
    </source>
</evidence>
<dbReference type="GO" id="GO:0015031">
    <property type="term" value="P:protein transport"/>
    <property type="evidence" value="ECO:0007669"/>
    <property type="project" value="UniProtKB-KW"/>
</dbReference>
<dbReference type="GO" id="GO:0032977">
    <property type="term" value="F:membrane insertase activity"/>
    <property type="evidence" value="ECO:0007669"/>
    <property type="project" value="InterPro"/>
</dbReference>
<comment type="similarity">
    <text evidence="9">Belongs to the OXA1/ALB3/YidC family.</text>
</comment>